<feature type="coiled-coil region" evidence="3">
    <location>
        <begin position="395"/>
        <end position="457"/>
    </location>
</feature>
<dbReference type="SUPFAM" id="SSF53041">
    <property type="entry name" value="Resolvase-like"/>
    <property type="match status" value="1"/>
</dbReference>
<protein>
    <submittedName>
        <fullName evidence="6">Recombinase family protein</fullName>
    </submittedName>
</protein>
<dbReference type="Pfam" id="PF00239">
    <property type="entry name" value="Resolvase"/>
    <property type="match status" value="1"/>
</dbReference>
<evidence type="ECO:0000256" key="1">
    <source>
        <dbReference type="ARBA" id="ARBA00023125"/>
    </source>
</evidence>
<dbReference type="InterPro" id="IPR050639">
    <property type="entry name" value="SSR_resolvase"/>
</dbReference>
<dbReference type="PANTHER" id="PTHR30461:SF2">
    <property type="entry name" value="SERINE RECOMBINASE PINE-RELATED"/>
    <property type="match status" value="1"/>
</dbReference>
<keyword evidence="1" id="KW-0238">DNA-binding</keyword>
<dbReference type="PROSITE" id="PS51736">
    <property type="entry name" value="RECOMBINASES_3"/>
    <property type="match status" value="1"/>
</dbReference>
<dbReference type="PROSITE" id="PS51737">
    <property type="entry name" value="RECOMBINASE_DNA_BIND"/>
    <property type="match status" value="1"/>
</dbReference>
<evidence type="ECO:0000259" key="5">
    <source>
        <dbReference type="PROSITE" id="PS51737"/>
    </source>
</evidence>
<dbReference type="RefSeq" id="WP_317610164.1">
    <property type="nucleotide sequence ID" value="NZ_JAGQEX010000011.1"/>
</dbReference>
<dbReference type="EMBL" id="JAGQEX010000011">
    <property type="protein sequence ID" value="MDV5977141.1"/>
    <property type="molecule type" value="Genomic_DNA"/>
</dbReference>
<dbReference type="FunFam" id="3.90.1750.20:FF:000007">
    <property type="entry name" value="Site-specific recombinase"/>
    <property type="match status" value="1"/>
</dbReference>
<dbReference type="AlphaFoldDB" id="A0AAE4Q8Q6"/>
<dbReference type="InterPro" id="IPR006119">
    <property type="entry name" value="Resolv_N"/>
</dbReference>
<dbReference type="InterPro" id="IPR025827">
    <property type="entry name" value="Zn_ribbon_recom_dom"/>
</dbReference>
<feature type="domain" description="Resolvase/invertase-type recombinase catalytic" evidence="4">
    <location>
        <begin position="20"/>
        <end position="168"/>
    </location>
</feature>
<accession>A0AAE4Q8Q6</accession>
<keyword evidence="3" id="KW-0175">Coiled coil</keyword>
<dbReference type="InterPro" id="IPR038109">
    <property type="entry name" value="DNA_bind_recomb_sf"/>
</dbReference>
<proteinExistence type="predicted"/>
<name>A0AAE4Q8Q6_STRCB</name>
<gene>
    <name evidence="6" type="ORF">KB584_06645</name>
</gene>
<dbReference type="Gene3D" id="3.40.50.1390">
    <property type="entry name" value="Resolvase, N-terminal catalytic domain"/>
    <property type="match status" value="1"/>
</dbReference>
<organism evidence="6 7">
    <name type="scientific">Streptococcus canis</name>
    <dbReference type="NCBI Taxonomy" id="1329"/>
    <lineage>
        <taxon>Bacteria</taxon>
        <taxon>Bacillati</taxon>
        <taxon>Bacillota</taxon>
        <taxon>Bacilli</taxon>
        <taxon>Lactobacillales</taxon>
        <taxon>Streptococcaceae</taxon>
        <taxon>Streptococcus</taxon>
    </lineage>
</organism>
<dbReference type="CDD" id="cd00338">
    <property type="entry name" value="Ser_Recombinase"/>
    <property type="match status" value="1"/>
</dbReference>
<dbReference type="Pfam" id="PF13408">
    <property type="entry name" value="Zn_ribbon_recom"/>
    <property type="match status" value="1"/>
</dbReference>
<evidence type="ECO:0000313" key="7">
    <source>
        <dbReference type="Proteomes" id="UP001186118"/>
    </source>
</evidence>
<dbReference type="GO" id="GO:0003677">
    <property type="term" value="F:DNA binding"/>
    <property type="evidence" value="ECO:0007669"/>
    <property type="project" value="UniProtKB-KW"/>
</dbReference>
<dbReference type="Gene3D" id="3.90.1750.20">
    <property type="entry name" value="Putative Large Serine Recombinase, Chain B, Domain 2"/>
    <property type="match status" value="1"/>
</dbReference>
<reference evidence="6" key="1">
    <citation type="submission" date="2021-04" db="EMBL/GenBank/DDBJ databases">
        <title>Draft genomes of 20 S. canis strains.</title>
        <authorList>
            <person name="Pagnossin D."/>
            <person name="Weir W."/>
            <person name="Smith A."/>
            <person name="Ure R."/>
            <person name="Oravcova K."/>
        </authorList>
    </citation>
    <scope>NUCLEOTIDE SEQUENCE</scope>
    <source>
        <strain evidence="6">284</strain>
    </source>
</reference>
<evidence type="ECO:0000259" key="4">
    <source>
        <dbReference type="PROSITE" id="PS51736"/>
    </source>
</evidence>
<sequence length="521" mass="60136">MAKITKIEKRQQNNRVKKMRVAAYARVSTESAEQLLSLEVQKEHYENYIKANPYWEYAGLYFDEGISGTKIEKRESLLKLLDDCEKGKIDRVITKSISRFARNTVDCLEMVRKLTGLGVAIYFEKENIDTEHMSSELMLSILSSIAESESRSISENSKWSLKRRFENGTYVISYPPYGYENVDGKMVVVPSEAEIVKEIFRMAISGLGSYLIANELNKRGIATKKNSKWHSSTVQAILKNEKYTGDVIFQKTYTDENFNRHQNRGEKVRYMMKNHHEPIISHEDFELVKTVVGQRRKEKNIDGSDNKYQKRYALSGKVYCGECGSKVKRCMRYAQSGDYAAWTCVRHIEDKKSCNMKYIREEHIHAAFVQMLNKLGAGKNIMLKPFVDSLRGENNKNRLRKIIELDERMEKLREQEQVLAKILNSGYVELDVFYAENNNILGELAELEKEKSSLSALVSGDLTHLSEAQKLLKFVNKNDGIEKFADGDFLEFVDIITVCDRQSFTFYLKCGLKLTEEVKLQ</sequence>
<dbReference type="Proteomes" id="UP001186118">
    <property type="component" value="Unassembled WGS sequence"/>
</dbReference>
<dbReference type="InterPro" id="IPR011109">
    <property type="entry name" value="DNA_bind_recombinase_dom"/>
</dbReference>
<evidence type="ECO:0000256" key="2">
    <source>
        <dbReference type="ARBA" id="ARBA00023172"/>
    </source>
</evidence>
<comment type="caution">
    <text evidence="6">The sequence shown here is derived from an EMBL/GenBank/DDBJ whole genome shotgun (WGS) entry which is preliminary data.</text>
</comment>
<keyword evidence="2" id="KW-0233">DNA recombination</keyword>
<feature type="domain" description="Recombinase" evidence="5">
    <location>
        <begin position="176"/>
        <end position="298"/>
    </location>
</feature>
<dbReference type="Pfam" id="PF07508">
    <property type="entry name" value="Recombinase"/>
    <property type="match status" value="1"/>
</dbReference>
<evidence type="ECO:0000313" key="6">
    <source>
        <dbReference type="EMBL" id="MDV5977141.1"/>
    </source>
</evidence>
<evidence type="ECO:0000256" key="3">
    <source>
        <dbReference type="SAM" id="Coils"/>
    </source>
</evidence>
<dbReference type="PANTHER" id="PTHR30461">
    <property type="entry name" value="DNA-INVERTASE FROM LAMBDOID PROPHAGE"/>
    <property type="match status" value="1"/>
</dbReference>
<dbReference type="SMART" id="SM00857">
    <property type="entry name" value="Resolvase"/>
    <property type="match status" value="1"/>
</dbReference>
<dbReference type="GO" id="GO:0000150">
    <property type="term" value="F:DNA strand exchange activity"/>
    <property type="evidence" value="ECO:0007669"/>
    <property type="project" value="InterPro"/>
</dbReference>
<dbReference type="InterPro" id="IPR036162">
    <property type="entry name" value="Resolvase-like_N_sf"/>
</dbReference>